<evidence type="ECO:0000256" key="5">
    <source>
        <dbReference type="SAM" id="SignalP"/>
    </source>
</evidence>
<proteinExistence type="inferred from homology"/>
<dbReference type="PANTHER" id="PTHR30290:SF10">
    <property type="entry name" value="PERIPLASMIC OLIGOPEPTIDE-BINDING PROTEIN-RELATED"/>
    <property type="match status" value="1"/>
</dbReference>
<keyword evidence="3" id="KW-0813">Transport</keyword>
<dbReference type="InterPro" id="IPR039424">
    <property type="entry name" value="SBP_5"/>
</dbReference>
<dbReference type="PANTHER" id="PTHR30290">
    <property type="entry name" value="PERIPLASMIC BINDING COMPONENT OF ABC TRANSPORTER"/>
    <property type="match status" value="1"/>
</dbReference>
<reference evidence="7 8" key="1">
    <citation type="submission" date="2023-12" db="EMBL/GenBank/DDBJ databases">
        <title>Sinomonas terricola sp. nov, isolated from litchi orchard soil in Guangdong, PR China.</title>
        <authorList>
            <person name="Jiaxin W."/>
            <person name="Yang Z."/>
            <person name="Honghui Z."/>
        </authorList>
    </citation>
    <scope>NUCLEOTIDE SEQUENCE [LARGE SCALE GENOMIC DNA]</scope>
    <source>
        <strain evidence="7 8">JGH33</strain>
    </source>
</reference>
<name>A0ABU5T834_9MICC</name>
<comment type="similarity">
    <text evidence="2">Belongs to the bacterial solute-binding protein 5 family.</text>
</comment>
<dbReference type="CDD" id="cd08512">
    <property type="entry name" value="PBP2_NikA_DppA_OppA_like_7"/>
    <property type="match status" value="1"/>
</dbReference>
<dbReference type="Pfam" id="PF00496">
    <property type="entry name" value="SBP_bac_5"/>
    <property type="match status" value="1"/>
</dbReference>
<feature type="domain" description="Solute-binding protein family 5" evidence="6">
    <location>
        <begin position="98"/>
        <end position="443"/>
    </location>
</feature>
<comment type="caution">
    <text evidence="7">The sequence shown here is derived from an EMBL/GenBank/DDBJ whole genome shotgun (WGS) entry which is preliminary data.</text>
</comment>
<accession>A0ABU5T834</accession>
<dbReference type="SUPFAM" id="SSF53850">
    <property type="entry name" value="Periplasmic binding protein-like II"/>
    <property type="match status" value="1"/>
</dbReference>
<gene>
    <name evidence="7" type="ORF">SPF06_14035</name>
</gene>
<evidence type="ECO:0000259" key="6">
    <source>
        <dbReference type="Pfam" id="PF00496"/>
    </source>
</evidence>
<organism evidence="7 8">
    <name type="scientific">Sinomonas terricola</name>
    <dbReference type="NCBI Taxonomy" id="3110330"/>
    <lineage>
        <taxon>Bacteria</taxon>
        <taxon>Bacillati</taxon>
        <taxon>Actinomycetota</taxon>
        <taxon>Actinomycetes</taxon>
        <taxon>Micrococcales</taxon>
        <taxon>Micrococcaceae</taxon>
        <taxon>Sinomonas</taxon>
    </lineage>
</organism>
<dbReference type="RefSeq" id="WP_323279740.1">
    <property type="nucleotide sequence ID" value="NZ_JAYGGQ010000011.1"/>
</dbReference>
<dbReference type="PIRSF" id="PIRSF002741">
    <property type="entry name" value="MppA"/>
    <property type="match status" value="1"/>
</dbReference>
<keyword evidence="4 5" id="KW-0732">Signal</keyword>
<comment type="subcellular location">
    <subcellularLocation>
        <location evidence="1">Cell envelope</location>
    </subcellularLocation>
</comment>
<keyword evidence="8" id="KW-1185">Reference proteome</keyword>
<dbReference type="InterPro" id="IPR000914">
    <property type="entry name" value="SBP_5_dom"/>
</dbReference>
<feature type="chain" id="PRO_5045097316" evidence="5">
    <location>
        <begin position="30"/>
        <end position="541"/>
    </location>
</feature>
<evidence type="ECO:0000313" key="7">
    <source>
        <dbReference type="EMBL" id="MEA5455850.1"/>
    </source>
</evidence>
<dbReference type="Gene3D" id="3.40.190.10">
    <property type="entry name" value="Periplasmic binding protein-like II"/>
    <property type="match status" value="1"/>
</dbReference>
<dbReference type="Proteomes" id="UP001304769">
    <property type="component" value="Unassembled WGS sequence"/>
</dbReference>
<evidence type="ECO:0000256" key="4">
    <source>
        <dbReference type="ARBA" id="ARBA00022729"/>
    </source>
</evidence>
<evidence type="ECO:0000256" key="2">
    <source>
        <dbReference type="ARBA" id="ARBA00005695"/>
    </source>
</evidence>
<evidence type="ECO:0000256" key="3">
    <source>
        <dbReference type="ARBA" id="ARBA00022448"/>
    </source>
</evidence>
<evidence type="ECO:0000313" key="8">
    <source>
        <dbReference type="Proteomes" id="UP001304769"/>
    </source>
</evidence>
<feature type="signal peptide" evidence="5">
    <location>
        <begin position="1"/>
        <end position="29"/>
    </location>
</feature>
<protein>
    <submittedName>
        <fullName evidence="7">ABC transporter substrate-binding protein</fullName>
    </submittedName>
</protein>
<dbReference type="PROSITE" id="PS51257">
    <property type="entry name" value="PROKAR_LIPOPROTEIN"/>
    <property type="match status" value="1"/>
</dbReference>
<sequence length="541" mass="57607">MARTKPARGTLWRASIGAALALAAGALSACNAPSSASAPTASRPFTVNWATNITSLDPAFTCPGDENSFASNFYGRLVKLATTETSPGVAQIDPDPSKVQPDFATKWDVSDGGKTYTFTLQADKKFANGDPLDAAAVKYSLDRTLKIGACGALSLQLGITQPPLITSVEAPNATTVVMHMTQPYPAILYSLGQSRGSIYDPKEIEANGGVQANSPNQWLQSHTASSSGPYVLSEYVPGNHAVLTRNPNYYGTPALEPTVRVNFITAVPTLQVQAQSREADVTLGLPPQAVKNLSTQSCCKVVTADSPTPVTVSMNYQGPLTNNAKFREALTYAVPYTDIINKVAYGYGDSYYGPVVPGMAGYNAALEPARSYDLGKAKQLIAESGVSSPTLDLMINPTAPGVSDIATLLQSAWQQIGVTVTIDAKPPADFTTLFNQGKYQSALLFENSTPIGGYELRKKLTCGAATNNQHICIPGTTDLLNQLNNTADPAAQQPIVDALVQKWLENSPTIILYRAKFTAVVSPDVKHFAYAPNFRLADWGR</sequence>
<dbReference type="InterPro" id="IPR030678">
    <property type="entry name" value="Peptide/Ni-bd"/>
</dbReference>
<dbReference type="Gene3D" id="3.10.105.10">
    <property type="entry name" value="Dipeptide-binding Protein, Domain 3"/>
    <property type="match status" value="1"/>
</dbReference>
<dbReference type="EMBL" id="JAYGGQ010000011">
    <property type="protein sequence ID" value="MEA5455850.1"/>
    <property type="molecule type" value="Genomic_DNA"/>
</dbReference>
<evidence type="ECO:0000256" key="1">
    <source>
        <dbReference type="ARBA" id="ARBA00004196"/>
    </source>
</evidence>